<evidence type="ECO:0000313" key="1">
    <source>
        <dbReference type="EMBL" id="PJA42800.1"/>
    </source>
</evidence>
<dbReference type="AlphaFoldDB" id="A0A2M7X9G0"/>
<accession>A0A2M7X9G0</accession>
<gene>
    <name evidence="1" type="ORF">CO176_01495</name>
</gene>
<feature type="non-terminal residue" evidence="1">
    <location>
        <position position="1"/>
    </location>
</feature>
<protein>
    <submittedName>
        <fullName evidence="1">Uncharacterized protein</fullName>
    </submittedName>
</protein>
<sequence length="70" mass="8060">GDLERLNTATFLQYSRSLRIFSFSFSSLIKEKSVISCFLERFLIKLKDLVCPPDINGYGKYGVSINIFIF</sequence>
<name>A0A2M7X9G0_9BACT</name>
<organism evidence="1 2">
    <name type="scientific">Candidatus Woesebacteria bacterium CG_4_9_14_3_um_filter_39_10</name>
    <dbReference type="NCBI Taxonomy" id="1975056"/>
    <lineage>
        <taxon>Bacteria</taxon>
        <taxon>Candidatus Woeseibacteriota</taxon>
    </lineage>
</organism>
<evidence type="ECO:0000313" key="2">
    <source>
        <dbReference type="Proteomes" id="UP000230484"/>
    </source>
</evidence>
<dbReference type="EMBL" id="PFWW01000031">
    <property type="protein sequence ID" value="PJA42800.1"/>
    <property type="molecule type" value="Genomic_DNA"/>
</dbReference>
<dbReference type="Proteomes" id="UP000230484">
    <property type="component" value="Unassembled WGS sequence"/>
</dbReference>
<proteinExistence type="predicted"/>
<reference evidence="2" key="1">
    <citation type="submission" date="2017-09" db="EMBL/GenBank/DDBJ databases">
        <title>Depth-based differentiation of microbial function through sediment-hosted aquifers and enrichment of novel symbionts in the deep terrestrial subsurface.</title>
        <authorList>
            <person name="Probst A.J."/>
            <person name="Ladd B."/>
            <person name="Jarett J.K."/>
            <person name="Geller-Mcgrath D.E."/>
            <person name="Sieber C.M.K."/>
            <person name="Emerson J.B."/>
            <person name="Anantharaman K."/>
            <person name="Thomas B.C."/>
            <person name="Malmstrom R."/>
            <person name="Stieglmeier M."/>
            <person name="Klingl A."/>
            <person name="Woyke T."/>
            <person name="Ryan C.M."/>
            <person name="Banfield J.F."/>
        </authorList>
    </citation>
    <scope>NUCLEOTIDE SEQUENCE [LARGE SCALE GENOMIC DNA]</scope>
</reference>
<comment type="caution">
    <text evidence="1">The sequence shown here is derived from an EMBL/GenBank/DDBJ whole genome shotgun (WGS) entry which is preliminary data.</text>
</comment>